<keyword evidence="1" id="KW-1133">Transmembrane helix</keyword>
<accession>A0A2H0YNQ6</accession>
<protein>
    <submittedName>
        <fullName evidence="2">Uncharacterized protein</fullName>
    </submittedName>
</protein>
<sequence length="203" mass="23344">MNFKFKNKKIIIFAVVIVLILIIGGGFFWWKNRKGEEKILPPVSDYEIIEISERKIVENKKEKFTVKVPDDWIVKDYVTSVGLFSPETEFDENGGFLDSVRERGACGIGIEILETEKTTIEYFENLIRALQKGSELEQDGYSVVSVDNKTAVRRIYKKDGETKSIEVELPIGDKVYYFESGLIVNQQCVQEFDKILEQISINI</sequence>
<feature type="transmembrane region" description="Helical" evidence="1">
    <location>
        <begin position="12"/>
        <end position="30"/>
    </location>
</feature>
<evidence type="ECO:0000313" key="2">
    <source>
        <dbReference type="EMBL" id="PIS40134.1"/>
    </source>
</evidence>
<keyword evidence="1" id="KW-0472">Membrane</keyword>
<name>A0A2H0YNQ6_9BACT</name>
<dbReference type="AlphaFoldDB" id="A0A2H0YNQ6"/>
<comment type="caution">
    <text evidence="2">The sequence shown here is derived from an EMBL/GenBank/DDBJ whole genome shotgun (WGS) entry which is preliminary data.</text>
</comment>
<organism evidence="2 3">
    <name type="scientific">Candidatus Nealsonbacteria bacterium CG08_land_8_20_14_0_20_36_22</name>
    <dbReference type="NCBI Taxonomy" id="1974704"/>
    <lineage>
        <taxon>Bacteria</taxon>
        <taxon>Candidatus Nealsoniibacteriota</taxon>
    </lineage>
</organism>
<dbReference type="EMBL" id="PEYC01000026">
    <property type="protein sequence ID" value="PIS40134.1"/>
    <property type="molecule type" value="Genomic_DNA"/>
</dbReference>
<proteinExistence type="predicted"/>
<keyword evidence="1" id="KW-0812">Transmembrane</keyword>
<gene>
    <name evidence="2" type="ORF">COT32_01355</name>
</gene>
<evidence type="ECO:0000256" key="1">
    <source>
        <dbReference type="SAM" id="Phobius"/>
    </source>
</evidence>
<reference evidence="3" key="1">
    <citation type="submission" date="2017-09" db="EMBL/GenBank/DDBJ databases">
        <title>Depth-based differentiation of microbial function through sediment-hosted aquifers and enrichment of novel symbionts in the deep terrestrial subsurface.</title>
        <authorList>
            <person name="Probst A.J."/>
            <person name="Ladd B."/>
            <person name="Jarett J.K."/>
            <person name="Geller-Mcgrath D.E."/>
            <person name="Sieber C.M.K."/>
            <person name="Emerson J.B."/>
            <person name="Anantharaman K."/>
            <person name="Thomas B.C."/>
            <person name="Malmstrom R."/>
            <person name="Stieglmeier M."/>
            <person name="Klingl A."/>
            <person name="Woyke T."/>
            <person name="Ryan C.M."/>
            <person name="Banfield J.F."/>
        </authorList>
    </citation>
    <scope>NUCLEOTIDE SEQUENCE [LARGE SCALE GENOMIC DNA]</scope>
</reference>
<evidence type="ECO:0000313" key="3">
    <source>
        <dbReference type="Proteomes" id="UP000231472"/>
    </source>
</evidence>
<dbReference type="Proteomes" id="UP000231472">
    <property type="component" value="Unassembled WGS sequence"/>
</dbReference>